<organism evidence="1 2">
    <name type="scientific">Delitschia confertaspora ATCC 74209</name>
    <dbReference type="NCBI Taxonomy" id="1513339"/>
    <lineage>
        <taxon>Eukaryota</taxon>
        <taxon>Fungi</taxon>
        <taxon>Dikarya</taxon>
        <taxon>Ascomycota</taxon>
        <taxon>Pezizomycotina</taxon>
        <taxon>Dothideomycetes</taxon>
        <taxon>Pleosporomycetidae</taxon>
        <taxon>Pleosporales</taxon>
        <taxon>Delitschiaceae</taxon>
        <taxon>Delitschia</taxon>
    </lineage>
</organism>
<dbReference type="Proteomes" id="UP000799536">
    <property type="component" value="Unassembled WGS sequence"/>
</dbReference>
<comment type="caution">
    <text evidence="1">The sequence shown here is derived from an EMBL/GenBank/DDBJ whole genome shotgun (WGS) entry which is preliminary data.</text>
</comment>
<keyword evidence="2" id="KW-1185">Reference proteome</keyword>
<accession>A0A9P4JM28</accession>
<evidence type="ECO:0000313" key="1">
    <source>
        <dbReference type="EMBL" id="KAF2201797.1"/>
    </source>
</evidence>
<gene>
    <name evidence="1" type="ORF">GQ43DRAFT_21080</name>
</gene>
<reference evidence="1" key="1">
    <citation type="journal article" date="2020" name="Stud. Mycol.">
        <title>101 Dothideomycetes genomes: a test case for predicting lifestyles and emergence of pathogens.</title>
        <authorList>
            <person name="Haridas S."/>
            <person name="Albert R."/>
            <person name="Binder M."/>
            <person name="Bloem J."/>
            <person name="Labutti K."/>
            <person name="Salamov A."/>
            <person name="Andreopoulos B."/>
            <person name="Baker S."/>
            <person name="Barry K."/>
            <person name="Bills G."/>
            <person name="Bluhm B."/>
            <person name="Cannon C."/>
            <person name="Castanera R."/>
            <person name="Culley D."/>
            <person name="Daum C."/>
            <person name="Ezra D."/>
            <person name="Gonzalez J."/>
            <person name="Henrissat B."/>
            <person name="Kuo A."/>
            <person name="Liang C."/>
            <person name="Lipzen A."/>
            <person name="Lutzoni F."/>
            <person name="Magnuson J."/>
            <person name="Mondo S."/>
            <person name="Nolan M."/>
            <person name="Ohm R."/>
            <person name="Pangilinan J."/>
            <person name="Park H.-J."/>
            <person name="Ramirez L."/>
            <person name="Alfaro M."/>
            <person name="Sun H."/>
            <person name="Tritt A."/>
            <person name="Yoshinaga Y."/>
            <person name="Zwiers L.-H."/>
            <person name="Turgeon B."/>
            <person name="Goodwin S."/>
            <person name="Spatafora J."/>
            <person name="Crous P."/>
            <person name="Grigoriev I."/>
        </authorList>
    </citation>
    <scope>NUCLEOTIDE SEQUENCE</scope>
    <source>
        <strain evidence="1">ATCC 74209</strain>
    </source>
</reference>
<protein>
    <submittedName>
        <fullName evidence="1">Uncharacterized protein</fullName>
    </submittedName>
</protein>
<name>A0A9P4JM28_9PLEO</name>
<dbReference type="AlphaFoldDB" id="A0A9P4JM28"/>
<proteinExistence type="predicted"/>
<sequence>MARRANYYLQAYYLYTSKQAASLQVSLDLTLAQNPPFKTKMITGHDVARVNGTLARTRNLIGLDAFRKVPRSRLRLPGSLQTPSKKLWTTPDRRIIPLSTLVI</sequence>
<dbReference type="EMBL" id="ML993961">
    <property type="protein sequence ID" value="KAF2201797.1"/>
    <property type="molecule type" value="Genomic_DNA"/>
</dbReference>
<evidence type="ECO:0000313" key="2">
    <source>
        <dbReference type="Proteomes" id="UP000799536"/>
    </source>
</evidence>